<dbReference type="InterPro" id="IPR036291">
    <property type="entry name" value="NAD(P)-bd_dom_sf"/>
</dbReference>
<feature type="binding site" evidence="9">
    <location>
        <begin position="75"/>
        <end position="77"/>
    </location>
    <ligand>
        <name>NAD(+)</name>
        <dbReference type="ChEBI" id="CHEBI:57540"/>
    </ligand>
</feature>
<accession>A0A8J8B2P6</accession>
<evidence type="ECO:0000256" key="6">
    <source>
        <dbReference type="ARBA" id="ARBA00023002"/>
    </source>
</evidence>
<dbReference type="GO" id="GO:0050661">
    <property type="term" value="F:NADP binding"/>
    <property type="evidence" value="ECO:0007669"/>
    <property type="project" value="UniProtKB-UniRule"/>
</dbReference>
<gene>
    <name evidence="9" type="primary">dapB</name>
    <name evidence="13" type="ORF">KCX82_13705</name>
</gene>
<dbReference type="Gene3D" id="3.40.50.720">
    <property type="entry name" value="NAD(P)-binding Rossmann-like Domain"/>
    <property type="match status" value="1"/>
</dbReference>
<dbReference type="SUPFAM" id="SSF51735">
    <property type="entry name" value="NAD(P)-binding Rossmann-fold domains"/>
    <property type="match status" value="1"/>
</dbReference>
<dbReference type="GO" id="GO:0051287">
    <property type="term" value="F:NAD binding"/>
    <property type="evidence" value="ECO:0007669"/>
    <property type="project" value="UniProtKB-UniRule"/>
</dbReference>
<evidence type="ECO:0000256" key="4">
    <source>
        <dbReference type="ARBA" id="ARBA00022857"/>
    </source>
</evidence>
<feature type="binding site" evidence="9">
    <location>
        <begin position="142"/>
        <end position="143"/>
    </location>
    <ligand>
        <name>(S)-2,3,4,5-tetrahydrodipicolinate</name>
        <dbReference type="ChEBI" id="CHEBI:16845"/>
    </ligand>
</feature>
<evidence type="ECO:0000259" key="12">
    <source>
        <dbReference type="Pfam" id="PF05173"/>
    </source>
</evidence>
<dbReference type="PIRSF" id="PIRSF000161">
    <property type="entry name" value="DHPR"/>
    <property type="match status" value="1"/>
</dbReference>
<dbReference type="SUPFAM" id="SSF55347">
    <property type="entry name" value="Glyceraldehyde-3-phosphate dehydrogenase-like, C-terminal domain"/>
    <property type="match status" value="1"/>
</dbReference>
<dbReference type="NCBIfam" id="TIGR00036">
    <property type="entry name" value="dapB"/>
    <property type="match status" value="1"/>
</dbReference>
<dbReference type="CDD" id="cd02274">
    <property type="entry name" value="DHDPR_N"/>
    <property type="match status" value="1"/>
</dbReference>
<feature type="active site" description="Proton donor" evidence="9">
    <location>
        <position position="136"/>
    </location>
</feature>
<comment type="function">
    <text evidence="9">Catalyzes the conversion of 4-hydroxy-tetrahydrodipicolinate (HTPA) to tetrahydrodipicolinate.</text>
</comment>
<dbReference type="GO" id="GO:0008839">
    <property type="term" value="F:4-hydroxy-tetrahydrodipicolinate reductase"/>
    <property type="evidence" value="ECO:0007669"/>
    <property type="project" value="UniProtKB-UniRule"/>
</dbReference>
<dbReference type="UniPathway" id="UPA00034">
    <property type="reaction ID" value="UER00018"/>
</dbReference>
<dbReference type="GO" id="GO:0016726">
    <property type="term" value="F:oxidoreductase activity, acting on CH or CH2 groups, NAD or NADP as acceptor"/>
    <property type="evidence" value="ECO:0007669"/>
    <property type="project" value="UniProtKB-UniRule"/>
</dbReference>
<evidence type="ECO:0000256" key="7">
    <source>
        <dbReference type="ARBA" id="ARBA00023027"/>
    </source>
</evidence>
<evidence type="ECO:0000259" key="11">
    <source>
        <dbReference type="Pfam" id="PF01113"/>
    </source>
</evidence>
<proteinExistence type="inferred from homology"/>
<dbReference type="EC" id="1.17.1.8" evidence="9 10"/>
<evidence type="ECO:0000313" key="14">
    <source>
        <dbReference type="Proteomes" id="UP000675664"/>
    </source>
</evidence>
<dbReference type="AlphaFoldDB" id="A0A8J8B2P6"/>
<dbReference type="EMBL" id="JAGSND010000009">
    <property type="protein sequence ID" value="MBR0598942.1"/>
    <property type="molecule type" value="Genomic_DNA"/>
</dbReference>
<name>A0A8J8B2P6_9FIRM</name>
<dbReference type="GO" id="GO:0005829">
    <property type="term" value="C:cytosol"/>
    <property type="evidence" value="ECO:0007669"/>
    <property type="project" value="TreeGrafter"/>
</dbReference>
<comment type="catalytic activity">
    <reaction evidence="9">
        <text>(S)-2,3,4,5-tetrahydrodipicolinate + NAD(+) + H2O = (2S,4S)-4-hydroxy-2,3,4,5-tetrahydrodipicolinate + NADH + H(+)</text>
        <dbReference type="Rhea" id="RHEA:35323"/>
        <dbReference type="ChEBI" id="CHEBI:15377"/>
        <dbReference type="ChEBI" id="CHEBI:15378"/>
        <dbReference type="ChEBI" id="CHEBI:16845"/>
        <dbReference type="ChEBI" id="CHEBI:57540"/>
        <dbReference type="ChEBI" id="CHEBI:57945"/>
        <dbReference type="ChEBI" id="CHEBI:67139"/>
        <dbReference type="EC" id="1.17.1.8"/>
    </reaction>
</comment>
<keyword evidence="5 9" id="KW-0220">Diaminopimelate biosynthesis</keyword>
<comment type="catalytic activity">
    <reaction evidence="9">
        <text>(S)-2,3,4,5-tetrahydrodipicolinate + NADP(+) + H2O = (2S,4S)-4-hydroxy-2,3,4,5-tetrahydrodipicolinate + NADPH + H(+)</text>
        <dbReference type="Rhea" id="RHEA:35331"/>
        <dbReference type="ChEBI" id="CHEBI:15377"/>
        <dbReference type="ChEBI" id="CHEBI:15378"/>
        <dbReference type="ChEBI" id="CHEBI:16845"/>
        <dbReference type="ChEBI" id="CHEBI:57783"/>
        <dbReference type="ChEBI" id="CHEBI:58349"/>
        <dbReference type="ChEBI" id="CHEBI:67139"/>
        <dbReference type="EC" id="1.17.1.8"/>
    </reaction>
</comment>
<reference evidence="13" key="2">
    <citation type="submission" date="2021-04" db="EMBL/GenBank/DDBJ databases">
        <authorList>
            <person name="Liu J."/>
        </authorList>
    </citation>
    <scope>NUCLEOTIDE SEQUENCE</scope>
    <source>
        <strain evidence="13">BAD-6</strain>
    </source>
</reference>
<dbReference type="PANTHER" id="PTHR20836">
    <property type="entry name" value="DIHYDRODIPICOLINATE REDUCTASE"/>
    <property type="match status" value="1"/>
</dbReference>
<evidence type="ECO:0000256" key="5">
    <source>
        <dbReference type="ARBA" id="ARBA00022915"/>
    </source>
</evidence>
<comment type="pathway">
    <text evidence="9">Amino-acid biosynthesis; L-lysine biosynthesis via DAP pathway; (S)-tetrahydrodipicolinate from L-aspartate: step 4/4.</text>
</comment>
<feature type="binding site" evidence="9">
    <location>
        <begin position="99"/>
        <end position="102"/>
    </location>
    <ligand>
        <name>NAD(+)</name>
        <dbReference type="ChEBI" id="CHEBI:57540"/>
    </ligand>
</feature>
<dbReference type="InterPro" id="IPR000846">
    <property type="entry name" value="DapB_N"/>
</dbReference>
<dbReference type="InterPro" id="IPR023940">
    <property type="entry name" value="DHDPR_bac"/>
</dbReference>
<dbReference type="PANTHER" id="PTHR20836:SF7">
    <property type="entry name" value="4-HYDROXY-TETRAHYDRODIPICOLINATE REDUCTASE"/>
    <property type="match status" value="1"/>
</dbReference>
<dbReference type="PROSITE" id="PS01298">
    <property type="entry name" value="DAPB"/>
    <property type="match status" value="1"/>
</dbReference>
<keyword evidence="6 9" id="KW-0560">Oxidoreductase</keyword>
<reference evidence="13" key="1">
    <citation type="submission" date="2021-04" db="EMBL/GenBank/DDBJ databases">
        <title>Sinoanaerobacter chloroacetimidivorans sp. nov., an obligate anaerobic bacterium isolated from anaerobic sludge.</title>
        <authorList>
            <person name="Bao Y."/>
        </authorList>
    </citation>
    <scope>NUCLEOTIDE SEQUENCE</scope>
    <source>
        <strain evidence="13">BAD-6</strain>
    </source>
</reference>
<keyword evidence="4 9" id="KW-0521">NADP</keyword>
<feature type="domain" description="Dihydrodipicolinate reductase N-terminal" evidence="11">
    <location>
        <begin position="1"/>
        <end position="102"/>
    </location>
</feature>
<comment type="similarity">
    <text evidence="1 9">Belongs to the DapB family.</text>
</comment>
<keyword evidence="14" id="KW-1185">Reference proteome</keyword>
<feature type="active site" description="Proton donor/acceptor" evidence="9">
    <location>
        <position position="132"/>
    </location>
</feature>
<sequence length="239" mass="26434">MKIAIVGYGKMGKLIKKTIEESKDMECVGVASPEESKDLTDLPSDFDAIIDFSHPDNLSGILSYVEKNPKAVVIATTGFTEEQIRSIEALSQKVPVVYTANFSLGVTVFQQVLKQITPILRDTFDIEIIEKHHRLKLDAPSGTAKMLLSAIDENNEREKVYGREGNSKRKEEIGIHSIRGGTIVGEHTVLFTGDDEVFEITHQAHSKQIFANGAVVAAKFAVKQEPGLYDMNDVLFGKR</sequence>
<evidence type="ECO:0000256" key="10">
    <source>
        <dbReference type="NCBIfam" id="TIGR00036"/>
    </source>
</evidence>
<comment type="caution">
    <text evidence="13">The sequence shown here is derived from an EMBL/GenBank/DDBJ whole genome shotgun (WGS) entry which is preliminary data.</text>
</comment>
<evidence type="ECO:0000256" key="1">
    <source>
        <dbReference type="ARBA" id="ARBA00006642"/>
    </source>
</evidence>
<keyword evidence="8 9" id="KW-0457">Lysine biosynthesis</keyword>
<dbReference type="GO" id="GO:0009089">
    <property type="term" value="P:lysine biosynthetic process via diaminopimelate"/>
    <property type="evidence" value="ECO:0007669"/>
    <property type="project" value="UniProtKB-UniRule"/>
</dbReference>
<keyword evidence="2 9" id="KW-0963">Cytoplasm</keyword>
<dbReference type="Pfam" id="PF05173">
    <property type="entry name" value="DapB_C"/>
    <property type="match status" value="1"/>
</dbReference>
<dbReference type="InterPro" id="IPR022663">
    <property type="entry name" value="DapB_C"/>
</dbReference>
<comment type="subunit">
    <text evidence="9">Homotetramer.</text>
</comment>
<evidence type="ECO:0000256" key="3">
    <source>
        <dbReference type="ARBA" id="ARBA00022605"/>
    </source>
</evidence>
<keyword evidence="7 9" id="KW-0520">NAD</keyword>
<dbReference type="Gene3D" id="3.30.360.10">
    <property type="entry name" value="Dihydrodipicolinate Reductase, domain 2"/>
    <property type="match status" value="1"/>
</dbReference>
<keyword evidence="3 9" id="KW-0028">Amino-acid biosynthesis</keyword>
<organism evidence="13 14">
    <name type="scientific">Sinanaerobacter chloroacetimidivorans</name>
    <dbReference type="NCBI Taxonomy" id="2818044"/>
    <lineage>
        <taxon>Bacteria</taxon>
        <taxon>Bacillati</taxon>
        <taxon>Bacillota</taxon>
        <taxon>Clostridia</taxon>
        <taxon>Peptostreptococcales</taxon>
        <taxon>Anaerovoracaceae</taxon>
        <taxon>Sinanaerobacter</taxon>
    </lineage>
</organism>
<evidence type="ECO:0000256" key="2">
    <source>
        <dbReference type="ARBA" id="ARBA00022490"/>
    </source>
</evidence>
<dbReference type="RefSeq" id="WP_227019068.1">
    <property type="nucleotide sequence ID" value="NZ_JAGSND010000009.1"/>
</dbReference>
<dbReference type="Pfam" id="PF01113">
    <property type="entry name" value="DapB_N"/>
    <property type="match status" value="1"/>
</dbReference>
<dbReference type="Proteomes" id="UP000675664">
    <property type="component" value="Unassembled WGS sequence"/>
</dbReference>
<feature type="domain" description="Dihydrodipicolinate reductase C-terminal" evidence="12">
    <location>
        <begin position="105"/>
        <end position="235"/>
    </location>
</feature>
<evidence type="ECO:0000256" key="8">
    <source>
        <dbReference type="ARBA" id="ARBA00023154"/>
    </source>
</evidence>
<dbReference type="GO" id="GO:0019877">
    <property type="term" value="P:diaminopimelate biosynthetic process"/>
    <property type="evidence" value="ECO:0007669"/>
    <property type="project" value="UniProtKB-UniRule"/>
</dbReference>
<dbReference type="InterPro" id="IPR022664">
    <property type="entry name" value="DapB_N_CS"/>
</dbReference>
<feature type="binding site" evidence="9">
    <location>
        <position position="133"/>
    </location>
    <ligand>
        <name>(S)-2,3,4,5-tetrahydrodipicolinate</name>
        <dbReference type="ChEBI" id="CHEBI:16845"/>
    </ligand>
</feature>
<protein>
    <recommendedName>
        <fullName evidence="9 10">4-hydroxy-tetrahydrodipicolinate reductase</fullName>
        <shortName evidence="9">HTPA reductase</shortName>
        <ecNumber evidence="9 10">1.17.1.8</ecNumber>
    </recommendedName>
</protein>
<comment type="subcellular location">
    <subcellularLocation>
        <location evidence="9">Cytoplasm</location>
    </subcellularLocation>
</comment>
<comment type="caution">
    <text evidence="9">Lacks conserved residue(s) required for the propagation of feature annotation.</text>
</comment>
<comment type="caution">
    <text evidence="9">Was originally thought to be a dihydrodipicolinate reductase (DHDPR), catalyzing the conversion of dihydrodipicolinate to tetrahydrodipicolinate. However, it was shown in E.coli that the substrate of the enzymatic reaction is not dihydrodipicolinate (DHDP) but in fact (2S,4S)-4-hydroxy-2,3,4,5-tetrahydrodipicolinic acid (HTPA), the product released by the DapA-catalyzed reaction.</text>
</comment>
<evidence type="ECO:0000313" key="13">
    <source>
        <dbReference type="EMBL" id="MBR0598942.1"/>
    </source>
</evidence>
<dbReference type="HAMAP" id="MF_00102">
    <property type="entry name" value="DapB"/>
    <property type="match status" value="1"/>
</dbReference>
<dbReference type="FunFam" id="3.30.360.10:FF:000009">
    <property type="entry name" value="4-hydroxy-tetrahydrodipicolinate reductase"/>
    <property type="match status" value="1"/>
</dbReference>
<evidence type="ECO:0000256" key="9">
    <source>
        <dbReference type="HAMAP-Rule" id="MF_00102"/>
    </source>
</evidence>